<dbReference type="InterPro" id="IPR002629">
    <property type="entry name" value="Met_Synth_C/arc"/>
</dbReference>
<dbReference type="AlphaFoldDB" id="A0A109W2W7"/>
<keyword evidence="3" id="KW-1185">Reference proteome</keyword>
<dbReference type="KEGG" id="ard:AXF14_09260"/>
<dbReference type="GO" id="GO:0008270">
    <property type="term" value="F:zinc ion binding"/>
    <property type="evidence" value="ECO:0007669"/>
    <property type="project" value="InterPro"/>
</dbReference>
<reference evidence="3" key="1">
    <citation type="submission" date="2016-02" db="EMBL/GenBank/DDBJ databases">
        <authorList>
            <person name="Holder M.E."/>
            <person name="Ajami N.J."/>
            <person name="Petrosino J.F."/>
        </authorList>
    </citation>
    <scope>NUCLEOTIDE SEQUENCE [LARGE SCALE GENOMIC DNA]</scope>
    <source>
        <strain evidence="3">CCUG 36733</strain>
    </source>
</reference>
<dbReference type="PANTHER" id="PTHR43844">
    <property type="entry name" value="METHIONINE SYNTHASE"/>
    <property type="match status" value="1"/>
</dbReference>
<dbReference type="Gene3D" id="3.20.20.210">
    <property type="match status" value="1"/>
</dbReference>
<protein>
    <submittedName>
        <fullName evidence="2">Methionine synthase</fullName>
    </submittedName>
</protein>
<proteinExistence type="predicted"/>
<evidence type="ECO:0000259" key="1">
    <source>
        <dbReference type="Pfam" id="PF01717"/>
    </source>
</evidence>
<organism evidence="2 3">
    <name type="scientific">Actinomyces radicidentis</name>
    <dbReference type="NCBI Taxonomy" id="111015"/>
    <lineage>
        <taxon>Bacteria</taxon>
        <taxon>Bacillati</taxon>
        <taxon>Actinomycetota</taxon>
        <taxon>Actinomycetes</taxon>
        <taxon>Actinomycetales</taxon>
        <taxon>Actinomycetaceae</taxon>
        <taxon>Actinomyces</taxon>
    </lineage>
</organism>
<dbReference type="Pfam" id="PF01717">
    <property type="entry name" value="Meth_synt_2"/>
    <property type="match status" value="2"/>
</dbReference>
<dbReference type="Proteomes" id="UP000065220">
    <property type="component" value="Chromosome"/>
</dbReference>
<dbReference type="SUPFAM" id="SSF51726">
    <property type="entry name" value="UROD/MetE-like"/>
    <property type="match status" value="1"/>
</dbReference>
<sequence>MTTRIRTTHVGSLPRTQALTDAKDSYLAGSLGRASLDEVVATETAGVVKRQIDLGLDVVNDGEYGHIAVGGDYTAWMLYAYRRVSGVTPQDPAHPDYVPATIRPSRSRTTSIHLAEWTQHRDWLAFDEAYGDPGSGTLFGGAEDVSAAFFKGEGGPLLPAVTSAVTYTGADDVARDLAATRAALEANGLTPGSAFISALSPGSAGRLDDGFYEYDDDQVNAFADALHHEYKAITDAGFTLQLDAPDLADTWDLFNPQPSLADYRAFTQVRIDAINRALEGIDPAQVRLHVCWGSWHGPHSTDIPFRDIVDLALQVNANGLSFEAANVRHEHEWKIWKDIVDNGQLPEERYLVPGCVSHVTNVLEHPELVADRITRFAEVVGPERVVASTDCGLGGRVHGQIAWAKLASLTEGARIASERF</sequence>
<dbReference type="GO" id="GO:0009086">
    <property type="term" value="P:methionine biosynthetic process"/>
    <property type="evidence" value="ECO:0007669"/>
    <property type="project" value="InterPro"/>
</dbReference>
<dbReference type="CDD" id="cd03311">
    <property type="entry name" value="CIMS_C_terminal_like"/>
    <property type="match status" value="1"/>
</dbReference>
<name>A0A109W2W7_ACTRD</name>
<dbReference type="STRING" id="111015.AXF14_09260"/>
<accession>A0A109W2W7</accession>
<feature type="domain" description="Cobalamin-independent methionine synthase MetE C-terminal/archaeal" evidence="1">
    <location>
        <begin position="210"/>
        <end position="408"/>
    </location>
</feature>
<dbReference type="OrthoDB" id="244285at2"/>
<dbReference type="InterPro" id="IPR038071">
    <property type="entry name" value="UROD/MetE-like_sf"/>
</dbReference>
<evidence type="ECO:0000313" key="2">
    <source>
        <dbReference type="EMBL" id="AMD87738.1"/>
    </source>
</evidence>
<evidence type="ECO:0000313" key="3">
    <source>
        <dbReference type="Proteomes" id="UP000065220"/>
    </source>
</evidence>
<dbReference type="EMBL" id="CP014228">
    <property type="protein sequence ID" value="AMD87738.1"/>
    <property type="molecule type" value="Genomic_DNA"/>
</dbReference>
<dbReference type="RefSeq" id="WP_067942736.1">
    <property type="nucleotide sequence ID" value="NZ_CP014228.1"/>
</dbReference>
<gene>
    <name evidence="2" type="ORF">AXF14_09260</name>
</gene>
<dbReference type="GO" id="GO:0003871">
    <property type="term" value="F:5-methyltetrahydropteroyltriglutamate-homocysteine S-methyltransferase activity"/>
    <property type="evidence" value="ECO:0007669"/>
    <property type="project" value="InterPro"/>
</dbReference>
<feature type="domain" description="Cobalamin-independent methionine synthase MetE C-terminal/archaeal" evidence="1">
    <location>
        <begin position="6"/>
        <end position="63"/>
    </location>
</feature>
<dbReference type="PANTHER" id="PTHR43844:SF1">
    <property type="entry name" value="METHIONINE SYNTHASE"/>
    <property type="match status" value="1"/>
</dbReference>